<dbReference type="Proteomes" id="UP000053480">
    <property type="component" value="Unassembled WGS sequence"/>
</dbReference>
<protein>
    <submittedName>
        <fullName evidence="1">Uncharacterized protein</fullName>
    </submittedName>
</protein>
<comment type="caution">
    <text evidence="1">The sequence shown here is derived from an EMBL/GenBank/DDBJ whole genome shotgun (WGS) entry which is preliminary data.</text>
</comment>
<proteinExistence type="predicted"/>
<name>A0ACC6TRT5_9CREN</name>
<evidence type="ECO:0000313" key="2">
    <source>
        <dbReference type="Proteomes" id="UP000053480"/>
    </source>
</evidence>
<sequence>MLLVNPMKRVLFLVREEFDDMELLYMFYMVIEGGLGQFGRGKHQGLGET</sequence>
<reference evidence="1" key="1">
    <citation type="submission" date="2024-07" db="EMBL/GenBank/DDBJ databases">
        <title>Metagenome and Metagenome-Assembled Genomes of Archaea from a hot spring from the geothermal field of Los Azufres, Mexico.</title>
        <authorList>
            <person name="Marin-Paredes R."/>
            <person name="Martinez-Romero E."/>
            <person name="Servin-Garciduenas L.E."/>
        </authorList>
    </citation>
    <scope>NUCLEOTIDE SEQUENCE</scope>
    <source>
        <strain evidence="1">AZ1-454</strain>
    </source>
</reference>
<organism evidence="1 2">
    <name type="scientific">Candidatus Aramenus sulfurataquae</name>
    <dbReference type="NCBI Taxonomy" id="1326980"/>
    <lineage>
        <taxon>Archaea</taxon>
        <taxon>Thermoproteota</taxon>
        <taxon>Thermoprotei</taxon>
        <taxon>Sulfolobales</taxon>
        <taxon>Sulfolobaceae</taxon>
        <taxon>Candidatus Aramenus</taxon>
    </lineage>
</organism>
<dbReference type="EMBL" id="JZWS03000040">
    <property type="protein sequence ID" value="MEW9492485.1"/>
    <property type="molecule type" value="Genomic_DNA"/>
</dbReference>
<evidence type="ECO:0000313" key="1">
    <source>
        <dbReference type="EMBL" id="MEW9492485.1"/>
    </source>
</evidence>
<gene>
    <name evidence="1" type="ORF">TQ35_0009860</name>
</gene>
<accession>A0ACC6TRT5</accession>